<proteinExistence type="predicted"/>
<gene>
    <name evidence="1" type="ORF">BPO_1229</name>
</gene>
<keyword evidence="2" id="KW-1185">Reference proteome</keyword>
<dbReference type="Proteomes" id="UP001432059">
    <property type="component" value="Chromosome"/>
</dbReference>
<evidence type="ECO:0000313" key="2">
    <source>
        <dbReference type="Proteomes" id="UP001432059"/>
    </source>
</evidence>
<sequence length="252" mass="28458">MDIAVIAEGYTASELEKFYADTQRMIDYLFTIPPYNRFKNHFNIYAIGAISEESGTDIPGKNIYKNTILNSSFYTFDMERYLTPHNVSTIADIASLVPYDQIFVLANTAQYGGAGFYNHLNVGTADHPSSPEVFVHEFGHGFVGLADEYYSSDTAFDSIYNLEIEPWEPNITTLVDFDKKWKAMLHRKTPIPTPRTEKYKNTLGVFEGGGYVAKGIYSPVQDCRMKTNEAKGFCPVCSNAIEETINFYVSEK</sequence>
<dbReference type="Pfam" id="PF09471">
    <property type="entry name" value="Peptidase_M64"/>
    <property type="match status" value="1"/>
</dbReference>
<dbReference type="KEGG" id="bpor:BPO_1229"/>
<protein>
    <submittedName>
        <fullName evidence="1">Peptidase</fullName>
    </submittedName>
</protein>
<dbReference type="AlphaFoldDB" id="A0AAU0F3E5"/>
<dbReference type="RefSeq" id="WP_327983556.1">
    <property type="nucleotide sequence ID" value="NZ_CP136426.1"/>
</dbReference>
<organism evidence="1 2">
    <name type="scientific">Bergeyella porcorum</name>
    <dbReference type="NCBI Taxonomy" id="1735111"/>
    <lineage>
        <taxon>Bacteria</taxon>
        <taxon>Pseudomonadati</taxon>
        <taxon>Bacteroidota</taxon>
        <taxon>Flavobacteriia</taxon>
        <taxon>Flavobacteriales</taxon>
        <taxon>Weeksellaceae</taxon>
        <taxon>Bergeyella</taxon>
    </lineage>
</organism>
<dbReference type="EMBL" id="CP136426">
    <property type="protein sequence ID" value="WOC51876.1"/>
    <property type="molecule type" value="Genomic_DNA"/>
</dbReference>
<accession>A0AAU0F3E5</accession>
<dbReference type="InterPro" id="IPR024079">
    <property type="entry name" value="MetalloPept_cat_dom_sf"/>
</dbReference>
<name>A0AAU0F3E5_9FLAO</name>
<reference evidence="1" key="1">
    <citation type="submission" date="2023-10" db="EMBL/GenBank/DDBJ databases">
        <title>Characterization and whole genome sequencing of a novel strain of Bergeyella porcorum QD2021 isolated from pig.</title>
        <authorList>
            <person name="Liu G."/>
            <person name="Chen C."/>
            <person name="Han X."/>
        </authorList>
    </citation>
    <scope>NUCLEOTIDE SEQUENCE</scope>
    <source>
        <strain evidence="1">QD2021</strain>
    </source>
</reference>
<dbReference type="InterPro" id="IPR019026">
    <property type="entry name" value="Peptidase_M64_IgA"/>
</dbReference>
<evidence type="ECO:0000313" key="1">
    <source>
        <dbReference type="EMBL" id="WOC51876.1"/>
    </source>
</evidence>
<dbReference type="GO" id="GO:0008237">
    <property type="term" value="F:metallopeptidase activity"/>
    <property type="evidence" value="ECO:0007669"/>
    <property type="project" value="InterPro"/>
</dbReference>
<dbReference type="Gene3D" id="3.40.390.10">
    <property type="entry name" value="Collagenase (Catalytic Domain)"/>
    <property type="match status" value="1"/>
</dbReference>